<dbReference type="InterPro" id="IPR040767">
    <property type="entry name" value="DtxR/IdeR_SH3"/>
</dbReference>
<dbReference type="RefSeq" id="WP_145853666.1">
    <property type="nucleotide sequence ID" value="NZ_RPFW01000003.1"/>
</dbReference>
<dbReference type="EMBL" id="RPFW01000003">
    <property type="protein sequence ID" value="TVZ03795.1"/>
    <property type="molecule type" value="Genomic_DNA"/>
</dbReference>
<keyword evidence="7" id="KW-0805">Transcription regulation</keyword>
<evidence type="ECO:0000313" key="12">
    <source>
        <dbReference type="Proteomes" id="UP000460272"/>
    </source>
</evidence>
<dbReference type="InterPro" id="IPR036421">
    <property type="entry name" value="Fe_dep_repressor_sf"/>
</dbReference>
<evidence type="ECO:0000259" key="10">
    <source>
        <dbReference type="PROSITE" id="PS50944"/>
    </source>
</evidence>
<dbReference type="SMART" id="SM00529">
    <property type="entry name" value="HTH_DTXR"/>
    <property type="match status" value="1"/>
</dbReference>
<evidence type="ECO:0000256" key="8">
    <source>
        <dbReference type="ARBA" id="ARBA00023125"/>
    </source>
</evidence>
<evidence type="ECO:0000256" key="2">
    <source>
        <dbReference type="ARBA" id="ARBA00007871"/>
    </source>
</evidence>
<dbReference type="GO" id="GO:0046983">
    <property type="term" value="F:protein dimerization activity"/>
    <property type="evidence" value="ECO:0007669"/>
    <property type="project" value="InterPro"/>
</dbReference>
<comment type="subunit">
    <text evidence="3">Homodimer.</text>
</comment>
<dbReference type="Gene3D" id="1.10.10.10">
    <property type="entry name" value="Winged helix-like DNA-binding domain superfamily/Winged helix DNA-binding domain"/>
    <property type="match status" value="1"/>
</dbReference>
<keyword evidence="5" id="KW-0678">Repressor</keyword>
<dbReference type="InterPro" id="IPR001367">
    <property type="entry name" value="Fe_dep_repressor"/>
</dbReference>
<reference evidence="11 12" key="1">
    <citation type="submission" date="2018-11" db="EMBL/GenBank/DDBJ databases">
        <title>Trebonia kvetii gen.nov., sp.nov., a novel acidophilic actinobacterium, and proposal of the new actinobacterial family Treboniaceae fam. nov.</title>
        <authorList>
            <person name="Rapoport D."/>
            <person name="Sagova-Mareckova M."/>
            <person name="Sedlacek I."/>
            <person name="Provaznik J."/>
            <person name="Kralova S."/>
            <person name="Pavlinic D."/>
            <person name="Benes V."/>
            <person name="Kopecky J."/>
        </authorList>
    </citation>
    <scope>NUCLEOTIDE SEQUENCE [LARGE SCALE GENOMIC DNA]</scope>
    <source>
        <strain evidence="11 12">15Tr583</strain>
    </source>
</reference>
<evidence type="ECO:0000256" key="5">
    <source>
        <dbReference type="ARBA" id="ARBA00022491"/>
    </source>
</evidence>
<dbReference type="AlphaFoldDB" id="A0A6P2C013"/>
<dbReference type="PANTHER" id="PTHR33238">
    <property type="entry name" value="IRON (METAL) DEPENDENT REPRESSOR, DTXR FAMILY"/>
    <property type="match status" value="1"/>
</dbReference>
<evidence type="ECO:0000256" key="6">
    <source>
        <dbReference type="ARBA" id="ARBA00023004"/>
    </source>
</evidence>
<gene>
    <name evidence="11" type="ORF">EAS64_15140</name>
</gene>
<evidence type="ECO:0000256" key="3">
    <source>
        <dbReference type="ARBA" id="ARBA00011738"/>
    </source>
</evidence>
<dbReference type="InterPro" id="IPR022689">
    <property type="entry name" value="Iron_dep_repressor"/>
</dbReference>
<dbReference type="Pfam" id="PF01325">
    <property type="entry name" value="Fe_dep_repress"/>
    <property type="match status" value="1"/>
</dbReference>
<dbReference type="GO" id="GO:0005737">
    <property type="term" value="C:cytoplasm"/>
    <property type="evidence" value="ECO:0007669"/>
    <property type="project" value="UniProtKB-SubCell"/>
</dbReference>
<evidence type="ECO:0000256" key="1">
    <source>
        <dbReference type="ARBA" id="ARBA00004496"/>
    </source>
</evidence>
<evidence type="ECO:0000256" key="4">
    <source>
        <dbReference type="ARBA" id="ARBA00022490"/>
    </source>
</evidence>
<dbReference type="SUPFAM" id="SSF50037">
    <property type="entry name" value="C-terminal domain of transcriptional repressors"/>
    <property type="match status" value="1"/>
</dbReference>
<dbReference type="SUPFAM" id="SSF47979">
    <property type="entry name" value="Iron-dependent repressor protein, dimerization domain"/>
    <property type="match status" value="1"/>
</dbReference>
<dbReference type="Proteomes" id="UP000460272">
    <property type="component" value="Unassembled WGS sequence"/>
</dbReference>
<dbReference type="GO" id="GO:0003677">
    <property type="term" value="F:DNA binding"/>
    <property type="evidence" value="ECO:0007669"/>
    <property type="project" value="UniProtKB-KW"/>
</dbReference>
<keyword evidence="9" id="KW-0804">Transcription</keyword>
<evidence type="ECO:0000256" key="7">
    <source>
        <dbReference type="ARBA" id="ARBA00023015"/>
    </source>
</evidence>
<organism evidence="11 12">
    <name type="scientific">Trebonia kvetii</name>
    <dbReference type="NCBI Taxonomy" id="2480626"/>
    <lineage>
        <taxon>Bacteria</taxon>
        <taxon>Bacillati</taxon>
        <taxon>Actinomycetota</taxon>
        <taxon>Actinomycetes</taxon>
        <taxon>Streptosporangiales</taxon>
        <taxon>Treboniaceae</taxon>
        <taxon>Trebonia</taxon>
    </lineage>
</organism>
<evidence type="ECO:0000313" key="11">
    <source>
        <dbReference type="EMBL" id="TVZ03795.1"/>
    </source>
</evidence>
<name>A0A6P2C013_9ACTN</name>
<dbReference type="GO" id="GO:0003700">
    <property type="term" value="F:DNA-binding transcription factor activity"/>
    <property type="evidence" value="ECO:0007669"/>
    <property type="project" value="InterPro"/>
</dbReference>
<feature type="domain" description="HTH dtxR-type" evidence="10">
    <location>
        <begin position="6"/>
        <end position="67"/>
    </location>
</feature>
<dbReference type="SUPFAM" id="SSF46785">
    <property type="entry name" value="Winged helix' DNA-binding domain"/>
    <property type="match status" value="1"/>
</dbReference>
<dbReference type="InterPro" id="IPR022687">
    <property type="entry name" value="HTH_DTXR"/>
</dbReference>
<dbReference type="GO" id="GO:0046914">
    <property type="term" value="F:transition metal ion binding"/>
    <property type="evidence" value="ECO:0007669"/>
    <property type="project" value="InterPro"/>
</dbReference>
<dbReference type="PANTHER" id="PTHR33238:SF10">
    <property type="entry name" value="IRON-DEPENDENT REPRESSOR IDER"/>
    <property type="match status" value="1"/>
</dbReference>
<comment type="caution">
    <text evidence="11">The sequence shown here is derived from an EMBL/GenBank/DDBJ whole genome shotgun (WGS) entry which is preliminary data.</text>
</comment>
<keyword evidence="8" id="KW-0238">DNA-binding</keyword>
<protein>
    <submittedName>
        <fullName evidence="11">Metal-dependent transcriptional regulator</fullName>
    </submittedName>
</protein>
<proteinExistence type="inferred from homology"/>
<keyword evidence="4" id="KW-0963">Cytoplasm</keyword>
<keyword evidence="6" id="KW-0408">Iron</keyword>
<evidence type="ECO:0000256" key="9">
    <source>
        <dbReference type="ARBA" id="ARBA00023163"/>
    </source>
</evidence>
<dbReference type="InterPro" id="IPR050536">
    <property type="entry name" value="DtxR_MntR_Metal-Reg"/>
</dbReference>
<dbReference type="InterPro" id="IPR038157">
    <property type="entry name" value="FeoA_core_dom"/>
</dbReference>
<keyword evidence="12" id="KW-1185">Reference proteome</keyword>
<dbReference type="Pfam" id="PF18357">
    <property type="entry name" value="DtxR"/>
    <property type="match status" value="1"/>
</dbReference>
<dbReference type="InterPro" id="IPR036388">
    <property type="entry name" value="WH-like_DNA-bd_sf"/>
</dbReference>
<dbReference type="Gene3D" id="2.30.30.90">
    <property type="match status" value="1"/>
</dbReference>
<comment type="subcellular location">
    <subcellularLocation>
        <location evidence="1">Cytoplasm</location>
    </subcellularLocation>
</comment>
<dbReference type="InterPro" id="IPR036390">
    <property type="entry name" value="WH_DNA-bd_sf"/>
</dbReference>
<accession>A0A6P2C013</accession>
<dbReference type="Pfam" id="PF02742">
    <property type="entry name" value="Fe_dep_repr_C"/>
    <property type="match status" value="1"/>
</dbReference>
<sequence>MTAHGLIDTTEMYLRTVFELEEEGIVPLRARIAERLAQSGPTVSQTVARMERDGLLHVAGDRQLALTDAGRSLATRVMRKHRLAECLLVSVIQMPWEEVHIEACRWEHVISESVERRLYEMLGHPERCPHGNLIPGLDELAASPEHADAAPDATMVDIIHTAKEPVRSTVTRITEQLQSDMDLMLKLKRAGIQPGREVSLAAVEGGVRVCGADGADVAEPIDLPAEVASHVFVSKE</sequence>
<dbReference type="PROSITE" id="PS50944">
    <property type="entry name" value="HTH_DTXR"/>
    <property type="match status" value="1"/>
</dbReference>
<dbReference type="OrthoDB" id="3208141at2"/>
<dbReference type="InterPro" id="IPR008988">
    <property type="entry name" value="Transcriptional_repressor_C"/>
</dbReference>
<dbReference type="GO" id="GO:0045892">
    <property type="term" value="P:negative regulation of DNA-templated transcription"/>
    <property type="evidence" value="ECO:0007669"/>
    <property type="project" value="TreeGrafter"/>
</dbReference>
<comment type="similarity">
    <text evidence="2">Belongs to the DtxR/MntR family.</text>
</comment>